<evidence type="ECO:0000313" key="1">
    <source>
        <dbReference type="EMBL" id="KUM45186.1"/>
    </source>
</evidence>
<organism evidence="1">
    <name type="scientific">Picea glauca</name>
    <name type="common">White spruce</name>
    <name type="synonym">Pinus glauca</name>
    <dbReference type="NCBI Taxonomy" id="3330"/>
    <lineage>
        <taxon>Eukaryota</taxon>
        <taxon>Viridiplantae</taxon>
        <taxon>Streptophyta</taxon>
        <taxon>Embryophyta</taxon>
        <taxon>Tracheophyta</taxon>
        <taxon>Spermatophyta</taxon>
        <taxon>Pinopsida</taxon>
        <taxon>Pinidae</taxon>
        <taxon>Conifers I</taxon>
        <taxon>Pinales</taxon>
        <taxon>Pinaceae</taxon>
        <taxon>Picea</taxon>
    </lineage>
</organism>
<comment type="caution">
    <text evidence="1">The sequence shown here is derived from an EMBL/GenBank/DDBJ whole genome shotgun (WGS) entry which is preliminary data.</text>
</comment>
<gene>
    <name evidence="1" type="ORF">ABT39_MTgene3573</name>
</gene>
<proteinExistence type="predicted"/>
<geneLocation type="mitochondrion" evidence="1"/>
<dbReference type="EMBL" id="LKAM01000024">
    <property type="protein sequence ID" value="KUM45186.1"/>
    <property type="molecule type" value="Genomic_DNA"/>
</dbReference>
<reference evidence="1" key="1">
    <citation type="journal article" date="2015" name="Genome Biol. Evol.">
        <title>Organellar Genomes of White Spruce (Picea glauca): Assembly and Annotation.</title>
        <authorList>
            <person name="Jackman S.D."/>
            <person name="Warren R.L."/>
            <person name="Gibb E.A."/>
            <person name="Vandervalk B.P."/>
            <person name="Mohamadi H."/>
            <person name="Chu J."/>
            <person name="Raymond A."/>
            <person name="Pleasance S."/>
            <person name="Coope R."/>
            <person name="Wildung M.R."/>
            <person name="Ritland C.E."/>
            <person name="Bousquet J."/>
            <person name="Jones S.J."/>
            <person name="Bohlmann J."/>
            <person name="Birol I."/>
        </authorList>
    </citation>
    <scope>NUCLEOTIDE SEQUENCE [LARGE SCALE GENOMIC DNA]</scope>
    <source>
        <tissue evidence="1">Flushing bud</tissue>
    </source>
</reference>
<keyword evidence="1" id="KW-0496">Mitochondrion</keyword>
<accession>A0A124GMB9</accession>
<sequence>MDMDRSAVVDKKQNRSKKQAYLCRVARLQTSGIIPYMGEASAECLSTSEVAYFVRNCVDLPRSS</sequence>
<protein>
    <submittedName>
        <fullName evidence="1">Uncharacterized protein</fullName>
    </submittedName>
</protein>
<name>A0A124GMB9_PICGL</name>
<dbReference type="AlphaFoldDB" id="A0A124GMB9"/>